<evidence type="ECO:0000313" key="2">
    <source>
        <dbReference type="EMBL" id="RNA19265.1"/>
    </source>
</evidence>
<feature type="compositionally biased region" description="Low complexity" evidence="1">
    <location>
        <begin position="1"/>
        <end position="14"/>
    </location>
</feature>
<evidence type="ECO:0000256" key="1">
    <source>
        <dbReference type="SAM" id="MobiDB-lite"/>
    </source>
</evidence>
<dbReference type="Proteomes" id="UP000276133">
    <property type="component" value="Unassembled WGS sequence"/>
</dbReference>
<feature type="region of interest" description="Disordered" evidence="1">
    <location>
        <begin position="1"/>
        <end position="24"/>
    </location>
</feature>
<name>A0A3M7R7S0_BRAPC</name>
<sequence>MPHMQQQQQQQQQQEEQREESGSEDLTMTWINQNHLIESMQYSAESEQLSMDNLLELELSAEESSPIDKFIDLDEIEVNPLEYRCGAHMVCSQMDEFNVQFSVCSSGSSGFSEPSNFSCSSSISGASGSNLGYGNCGTNVLSVNSVNNLFSPDDSSPCAYQSYEHNSPYPNAYTIGGAQHLTLDWNMMDLAADKPSESAVNCGDNTIFFVVAVVAAVAADAADSVVWIMANKNFVFVSNVCLPQQQQRQQQKKETHFIF</sequence>
<dbReference type="OrthoDB" id="10686965at2759"/>
<gene>
    <name evidence="2" type="ORF">BpHYR1_018074</name>
</gene>
<comment type="caution">
    <text evidence="2">The sequence shown here is derived from an EMBL/GenBank/DDBJ whole genome shotgun (WGS) entry which is preliminary data.</text>
</comment>
<accession>A0A3M7R7S0</accession>
<evidence type="ECO:0000313" key="3">
    <source>
        <dbReference type="Proteomes" id="UP000276133"/>
    </source>
</evidence>
<keyword evidence="3" id="KW-1185">Reference proteome</keyword>
<dbReference type="AlphaFoldDB" id="A0A3M7R7S0"/>
<reference evidence="2 3" key="1">
    <citation type="journal article" date="2018" name="Sci. Rep.">
        <title>Genomic signatures of local adaptation to the degree of environmental predictability in rotifers.</title>
        <authorList>
            <person name="Franch-Gras L."/>
            <person name="Hahn C."/>
            <person name="Garcia-Roger E.M."/>
            <person name="Carmona M.J."/>
            <person name="Serra M."/>
            <person name="Gomez A."/>
        </authorList>
    </citation>
    <scope>NUCLEOTIDE SEQUENCE [LARGE SCALE GENOMIC DNA]</scope>
    <source>
        <strain evidence="2">HYR1</strain>
    </source>
</reference>
<protein>
    <submittedName>
        <fullName evidence="2">Uncharacterized protein</fullName>
    </submittedName>
</protein>
<dbReference type="EMBL" id="REGN01004080">
    <property type="protein sequence ID" value="RNA19265.1"/>
    <property type="molecule type" value="Genomic_DNA"/>
</dbReference>
<organism evidence="2 3">
    <name type="scientific">Brachionus plicatilis</name>
    <name type="common">Marine rotifer</name>
    <name type="synonym">Brachionus muelleri</name>
    <dbReference type="NCBI Taxonomy" id="10195"/>
    <lineage>
        <taxon>Eukaryota</taxon>
        <taxon>Metazoa</taxon>
        <taxon>Spiralia</taxon>
        <taxon>Gnathifera</taxon>
        <taxon>Rotifera</taxon>
        <taxon>Eurotatoria</taxon>
        <taxon>Monogononta</taxon>
        <taxon>Pseudotrocha</taxon>
        <taxon>Ploima</taxon>
        <taxon>Brachionidae</taxon>
        <taxon>Brachionus</taxon>
    </lineage>
</organism>
<proteinExistence type="predicted"/>